<dbReference type="OrthoDB" id="9808046at2"/>
<name>A0A6I4TWT2_9SPHN</name>
<dbReference type="InterPro" id="IPR012338">
    <property type="entry name" value="Beta-lactam/transpept-like"/>
</dbReference>
<dbReference type="RefSeq" id="WP_161391399.1">
    <property type="nucleotide sequence ID" value="NZ_JBHSCP010000001.1"/>
</dbReference>
<dbReference type="GO" id="GO:0016787">
    <property type="term" value="F:hydrolase activity"/>
    <property type="evidence" value="ECO:0007669"/>
    <property type="project" value="UniProtKB-KW"/>
</dbReference>
<organism evidence="2 3">
    <name type="scientific">Croceibacterium xixiisoli</name>
    <dbReference type="NCBI Taxonomy" id="1476466"/>
    <lineage>
        <taxon>Bacteria</taxon>
        <taxon>Pseudomonadati</taxon>
        <taxon>Pseudomonadota</taxon>
        <taxon>Alphaproteobacteria</taxon>
        <taxon>Sphingomonadales</taxon>
        <taxon>Erythrobacteraceae</taxon>
        <taxon>Croceibacterium</taxon>
    </lineage>
</organism>
<gene>
    <name evidence="2" type="ORF">GRI97_11935</name>
</gene>
<feature type="domain" description="Beta-lactamase-related" evidence="1">
    <location>
        <begin position="44"/>
        <end position="407"/>
    </location>
</feature>
<keyword evidence="2" id="KW-0378">Hydrolase</keyword>
<proteinExistence type="predicted"/>
<dbReference type="SUPFAM" id="SSF56601">
    <property type="entry name" value="beta-lactamase/transpeptidase-like"/>
    <property type="match status" value="1"/>
</dbReference>
<comment type="caution">
    <text evidence="2">The sequence shown here is derived from an EMBL/GenBank/DDBJ whole genome shotgun (WGS) entry which is preliminary data.</text>
</comment>
<keyword evidence="3" id="KW-1185">Reference proteome</keyword>
<accession>A0A6I4TWT2</accession>
<evidence type="ECO:0000259" key="1">
    <source>
        <dbReference type="Pfam" id="PF00144"/>
    </source>
</evidence>
<sequence length="432" mass="46202">MKLDLSAKIGRRTFLCAGGACSGAVWAWPRVALAQGFSNRWPHVDALARGLVARRQVANVVALLGYGQAPVDVIAYGHDGFIDDRRSDPDSLYRIYSMTKPITGMAALLLADRGLLALDQPIADFLPAFANMQVQKQHDGPISSDNLEPAIRAITVRHLLTHTSGLGDGVVQTGPIAQAYRDAGVIPGAVSRLEIPGLVRSAPAPSLAAFADRLAALPLLWQPGTRWCYSVGIDLLGRIIELASGQTLDIFLHDTIIGPCGMDSSGFQVPQAHIGRLTTNYLGLMGTMLPIDLPQNSVFLDPPPFPAGGAGLVSSPRDYDRFLRMLAGNGMIDRVRVLPESVVRLGTSDLFPGTLSADDPYARHFGFGAGGRVGKGAHSGTFGWFGIAGTCGLVDMRSGLRHSLFTQYMPADIYPVQTEFPAAVLQDRASHR</sequence>
<dbReference type="InterPro" id="IPR006311">
    <property type="entry name" value="TAT_signal"/>
</dbReference>
<reference evidence="2 3" key="1">
    <citation type="submission" date="2019-12" db="EMBL/GenBank/DDBJ databases">
        <title>Genomic-based taxomic classification of the family Erythrobacteraceae.</title>
        <authorList>
            <person name="Xu L."/>
        </authorList>
    </citation>
    <scope>NUCLEOTIDE SEQUENCE [LARGE SCALE GENOMIC DNA]</scope>
    <source>
        <strain evidence="2 3">S36</strain>
    </source>
</reference>
<dbReference type="PANTHER" id="PTHR43283">
    <property type="entry name" value="BETA-LACTAMASE-RELATED"/>
    <property type="match status" value="1"/>
</dbReference>
<protein>
    <submittedName>
        <fullName evidence="2">Serine hydrolase</fullName>
    </submittedName>
</protein>
<dbReference type="InterPro" id="IPR001466">
    <property type="entry name" value="Beta-lactam-related"/>
</dbReference>
<dbReference type="EMBL" id="WTYJ01000002">
    <property type="protein sequence ID" value="MXO99700.1"/>
    <property type="molecule type" value="Genomic_DNA"/>
</dbReference>
<dbReference type="InterPro" id="IPR050789">
    <property type="entry name" value="Diverse_Enzym_Activities"/>
</dbReference>
<dbReference type="AlphaFoldDB" id="A0A6I4TWT2"/>
<dbReference type="Proteomes" id="UP000469430">
    <property type="component" value="Unassembled WGS sequence"/>
</dbReference>
<dbReference type="PANTHER" id="PTHR43283:SF3">
    <property type="entry name" value="BETA-LACTAMASE FAMILY PROTEIN (AFU_ORTHOLOGUE AFUA_5G07500)"/>
    <property type="match status" value="1"/>
</dbReference>
<dbReference type="PROSITE" id="PS51318">
    <property type="entry name" value="TAT"/>
    <property type="match status" value="1"/>
</dbReference>
<dbReference type="Gene3D" id="3.40.710.10">
    <property type="entry name" value="DD-peptidase/beta-lactamase superfamily"/>
    <property type="match status" value="1"/>
</dbReference>
<evidence type="ECO:0000313" key="3">
    <source>
        <dbReference type="Proteomes" id="UP000469430"/>
    </source>
</evidence>
<evidence type="ECO:0000313" key="2">
    <source>
        <dbReference type="EMBL" id="MXO99700.1"/>
    </source>
</evidence>
<dbReference type="Pfam" id="PF00144">
    <property type="entry name" value="Beta-lactamase"/>
    <property type="match status" value="1"/>
</dbReference>